<proteinExistence type="predicted"/>
<keyword evidence="3" id="KW-1185">Reference proteome</keyword>
<accession>A0ABW9ZUB2</accession>
<feature type="region of interest" description="Disordered" evidence="1">
    <location>
        <begin position="41"/>
        <end position="64"/>
    </location>
</feature>
<dbReference type="PROSITE" id="PS51257">
    <property type="entry name" value="PROKAR_LIPOPROTEIN"/>
    <property type="match status" value="1"/>
</dbReference>
<reference evidence="2 3" key="1">
    <citation type="submission" date="2020-01" db="EMBL/GenBank/DDBJ databases">
        <title>Genome analysis.</title>
        <authorList>
            <person name="Wu S."/>
            <person name="Wang G."/>
        </authorList>
    </citation>
    <scope>NUCLEOTIDE SEQUENCE [LARGE SCALE GENOMIC DNA]</scope>
    <source>
        <strain evidence="2 3">SYL130</strain>
    </source>
</reference>
<evidence type="ECO:0000256" key="1">
    <source>
        <dbReference type="SAM" id="MobiDB-lite"/>
    </source>
</evidence>
<dbReference type="EMBL" id="JAACJS010000015">
    <property type="protein sequence ID" value="NCI50725.1"/>
    <property type="molecule type" value="Genomic_DNA"/>
</dbReference>
<gene>
    <name evidence="2" type="ORF">GWC95_12375</name>
</gene>
<dbReference type="RefSeq" id="WP_161819040.1">
    <property type="nucleotide sequence ID" value="NZ_JAACJS010000015.1"/>
</dbReference>
<evidence type="ECO:0000313" key="2">
    <source>
        <dbReference type="EMBL" id="NCI50725.1"/>
    </source>
</evidence>
<organism evidence="2 3">
    <name type="scientific">Sediminibacterium roseum</name>
    <dbReference type="NCBI Taxonomy" id="1978412"/>
    <lineage>
        <taxon>Bacteria</taxon>
        <taxon>Pseudomonadati</taxon>
        <taxon>Bacteroidota</taxon>
        <taxon>Chitinophagia</taxon>
        <taxon>Chitinophagales</taxon>
        <taxon>Chitinophagaceae</taxon>
        <taxon>Sediminibacterium</taxon>
    </lineage>
</organism>
<name>A0ABW9ZUB2_9BACT</name>
<sequence length="64" mass="6416">MKKLLFVLALGAIVASCNSGKNENAAADSARVADSLKAAASKDSANAAQMVPDSLKGADTTAKH</sequence>
<comment type="caution">
    <text evidence="2">The sequence shown here is derived from an EMBL/GenBank/DDBJ whole genome shotgun (WGS) entry which is preliminary data.</text>
</comment>
<evidence type="ECO:0000313" key="3">
    <source>
        <dbReference type="Proteomes" id="UP000753802"/>
    </source>
</evidence>
<dbReference type="Proteomes" id="UP000753802">
    <property type="component" value="Unassembled WGS sequence"/>
</dbReference>
<protein>
    <submittedName>
        <fullName evidence="2">Uncharacterized protein</fullName>
    </submittedName>
</protein>